<dbReference type="RefSeq" id="WP_106931508.1">
    <property type="nucleotide sequence ID" value="NZ_PYFT01000001.1"/>
</dbReference>
<dbReference type="OrthoDB" id="66829at2"/>
<name>A0A2T2YIL2_9BACT</name>
<dbReference type="EMBL" id="PYFT01000001">
    <property type="protein sequence ID" value="PSR55329.1"/>
    <property type="molecule type" value="Genomic_DNA"/>
</dbReference>
<dbReference type="SUPFAM" id="SSF54593">
    <property type="entry name" value="Glyoxalase/Bleomycin resistance protein/Dihydroxybiphenyl dioxygenase"/>
    <property type="match status" value="1"/>
</dbReference>
<proteinExistence type="predicted"/>
<keyword evidence="2" id="KW-1185">Reference proteome</keyword>
<dbReference type="AlphaFoldDB" id="A0A2T2YIL2"/>
<dbReference type="InterPro" id="IPR029068">
    <property type="entry name" value="Glyas_Bleomycin-R_OHBP_Dase"/>
</dbReference>
<comment type="caution">
    <text evidence="1">The sequence shown here is derived from an EMBL/GenBank/DDBJ whole genome shotgun (WGS) entry which is preliminary data.</text>
</comment>
<evidence type="ECO:0000313" key="2">
    <source>
        <dbReference type="Proteomes" id="UP000240357"/>
    </source>
</evidence>
<protein>
    <submittedName>
        <fullName evidence="1">Uncharacterized protein</fullName>
    </submittedName>
</protein>
<organism evidence="1 2">
    <name type="scientific">Adhaeribacter arboris</name>
    <dbReference type="NCBI Taxonomy" id="2072846"/>
    <lineage>
        <taxon>Bacteria</taxon>
        <taxon>Pseudomonadati</taxon>
        <taxon>Bacteroidota</taxon>
        <taxon>Cytophagia</taxon>
        <taxon>Cytophagales</taxon>
        <taxon>Hymenobacteraceae</taxon>
        <taxon>Adhaeribacter</taxon>
    </lineage>
</organism>
<dbReference type="Proteomes" id="UP000240357">
    <property type="component" value="Unassembled WGS sequence"/>
</dbReference>
<reference evidence="1 2" key="1">
    <citation type="submission" date="2018-03" db="EMBL/GenBank/DDBJ databases">
        <title>Adhaeribacter sp. HMF7605 Genome sequencing and assembly.</title>
        <authorList>
            <person name="Kang H."/>
            <person name="Kang J."/>
            <person name="Cha I."/>
            <person name="Kim H."/>
            <person name="Joh K."/>
        </authorList>
    </citation>
    <scope>NUCLEOTIDE SEQUENCE [LARGE SCALE GENOMIC DNA]</scope>
    <source>
        <strain evidence="1 2">HMF7605</strain>
    </source>
</reference>
<accession>A0A2T2YIL2</accession>
<dbReference type="Gene3D" id="3.10.180.10">
    <property type="entry name" value="2,3-Dihydroxybiphenyl 1,2-Dioxygenase, domain 1"/>
    <property type="match status" value="1"/>
</dbReference>
<evidence type="ECO:0000313" key="1">
    <source>
        <dbReference type="EMBL" id="PSR55329.1"/>
    </source>
</evidence>
<gene>
    <name evidence="1" type="ORF">AHMF7605_18360</name>
</gene>
<sequence length="121" mass="14046">MSLLKVIPNIFYEDIQIGLDLFIDGLRFKPVYVSSEGDPFYILERDGVRLHIIQSAPFAQEHRPEIRIETDNIEQLYKEISALRPDLLHPNLNKVTLRPWGLKEFALLDKTTVCVIIQQKS</sequence>